<evidence type="ECO:0000256" key="16">
    <source>
        <dbReference type="ARBA" id="ARBA00032853"/>
    </source>
</evidence>
<evidence type="ECO:0000256" key="7">
    <source>
        <dbReference type="ARBA" id="ARBA00022475"/>
    </source>
</evidence>
<protein>
    <recommendedName>
        <fullName evidence="6 19">Adenosylcobinamide-GDP ribazoletransferase</fullName>
        <ecNumber evidence="5 19">2.7.8.26</ecNumber>
    </recommendedName>
    <alternativeName>
        <fullName evidence="16 19">Cobalamin synthase</fullName>
    </alternativeName>
    <alternativeName>
        <fullName evidence="15 19">Cobalamin-5'-phosphate synthase</fullName>
    </alternativeName>
</protein>
<evidence type="ECO:0000256" key="11">
    <source>
        <dbReference type="ARBA" id="ARBA00022842"/>
    </source>
</evidence>
<evidence type="ECO:0000256" key="14">
    <source>
        <dbReference type="ARBA" id="ARBA00025228"/>
    </source>
</evidence>
<dbReference type="EMBL" id="FQWM01000007">
    <property type="protein sequence ID" value="SHH69426.1"/>
    <property type="molecule type" value="Genomic_DNA"/>
</dbReference>
<dbReference type="PANTHER" id="PTHR34148:SF1">
    <property type="entry name" value="ADENOSYLCOBINAMIDE-GDP RIBAZOLETRANSFERASE"/>
    <property type="match status" value="1"/>
</dbReference>
<keyword evidence="21" id="KW-1185">Reference proteome</keyword>
<evidence type="ECO:0000256" key="10">
    <source>
        <dbReference type="ARBA" id="ARBA00022692"/>
    </source>
</evidence>
<feature type="transmembrane region" description="Helical" evidence="19">
    <location>
        <begin position="184"/>
        <end position="217"/>
    </location>
</feature>
<evidence type="ECO:0000256" key="8">
    <source>
        <dbReference type="ARBA" id="ARBA00022573"/>
    </source>
</evidence>
<evidence type="ECO:0000256" key="2">
    <source>
        <dbReference type="ARBA" id="ARBA00004651"/>
    </source>
</evidence>
<evidence type="ECO:0000256" key="9">
    <source>
        <dbReference type="ARBA" id="ARBA00022679"/>
    </source>
</evidence>
<evidence type="ECO:0000256" key="18">
    <source>
        <dbReference type="ARBA" id="ARBA00049504"/>
    </source>
</evidence>
<comment type="caution">
    <text evidence="19">Lacks conserved residue(s) required for the propagation of feature annotation.</text>
</comment>
<evidence type="ECO:0000256" key="19">
    <source>
        <dbReference type="HAMAP-Rule" id="MF_00719"/>
    </source>
</evidence>
<dbReference type="EC" id="2.7.8.26" evidence="5 19"/>
<evidence type="ECO:0000313" key="21">
    <source>
        <dbReference type="Proteomes" id="UP000184211"/>
    </source>
</evidence>
<dbReference type="RefSeq" id="WP_072793890.1">
    <property type="nucleotide sequence ID" value="NZ_FQWM01000007.1"/>
</dbReference>
<evidence type="ECO:0000313" key="20">
    <source>
        <dbReference type="EMBL" id="SHH69426.1"/>
    </source>
</evidence>
<sequence>MQKDDMSLVAGKDILTALSLLTRLPVKAEFTRSAQAAWAYPVAGIAVSLGAALVACVALWLGLAAEIAAGLWIATTVVLTGAMHEDGLADCADGFWGGFDPAKRLAIMKDSQIGTYGVLALVLSIGLRWLAVASLMPLGNWFWPLLAVETLSRACMPAVMSALPQARDTGLSKSQGRPASKTAMLSAGLGALIALICVGWAAITLVALAALAVWLIGTLADRKIGGQTGDVLGATQQIVLLVSLLALT</sequence>
<feature type="transmembrane region" description="Helical" evidence="19">
    <location>
        <begin position="113"/>
        <end position="135"/>
    </location>
</feature>
<comment type="catalytic activity">
    <reaction evidence="18 19">
        <text>alpha-ribazole 5'-phosphate + adenosylcob(III)inamide-GDP = adenosylcob(III)alamin 5'-phosphate + GMP + H(+)</text>
        <dbReference type="Rhea" id="RHEA:23560"/>
        <dbReference type="ChEBI" id="CHEBI:15378"/>
        <dbReference type="ChEBI" id="CHEBI:57918"/>
        <dbReference type="ChEBI" id="CHEBI:58115"/>
        <dbReference type="ChEBI" id="CHEBI:60487"/>
        <dbReference type="ChEBI" id="CHEBI:60493"/>
        <dbReference type="EC" id="2.7.8.26"/>
    </reaction>
</comment>
<keyword evidence="7 19" id="KW-1003">Cell membrane</keyword>
<dbReference type="UniPathway" id="UPA00148">
    <property type="reaction ID" value="UER00238"/>
</dbReference>
<accession>A0A1M5V2M4</accession>
<dbReference type="OrthoDB" id="9794626at2"/>
<dbReference type="InterPro" id="IPR003805">
    <property type="entry name" value="CobS"/>
</dbReference>
<comment type="pathway">
    <text evidence="3 19">Cofactor biosynthesis; adenosylcobalamin biosynthesis; adenosylcobalamin from cob(II)yrinate a,c-diamide: step 7/7.</text>
</comment>
<comment type="function">
    <text evidence="14 19">Joins adenosylcobinamide-GDP and alpha-ribazole to generate adenosylcobalamin (Ado-cobalamin). Also synthesizes adenosylcobalamin 5'-phosphate from adenosylcobinamide-GDP and alpha-ribazole 5'-phosphate.</text>
</comment>
<comment type="similarity">
    <text evidence="4 19">Belongs to the CobS family.</text>
</comment>
<keyword evidence="11 19" id="KW-0460">Magnesium</keyword>
<keyword evidence="8 19" id="KW-0169">Cobalamin biosynthesis</keyword>
<comment type="catalytic activity">
    <reaction evidence="17 19">
        <text>alpha-ribazole + adenosylcob(III)inamide-GDP = adenosylcob(III)alamin + GMP + H(+)</text>
        <dbReference type="Rhea" id="RHEA:16049"/>
        <dbReference type="ChEBI" id="CHEBI:10329"/>
        <dbReference type="ChEBI" id="CHEBI:15378"/>
        <dbReference type="ChEBI" id="CHEBI:18408"/>
        <dbReference type="ChEBI" id="CHEBI:58115"/>
        <dbReference type="ChEBI" id="CHEBI:60487"/>
        <dbReference type="EC" id="2.7.8.26"/>
    </reaction>
</comment>
<evidence type="ECO:0000256" key="6">
    <source>
        <dbReference type="ARBA" id="ARBA00015850"/>
    </source>
</evidence>
<evidence type="ECO:0000256" key="5">
    <source>
        <dbReference type="ARBA" id="ARBA00013200"/>
    </source>
</evidence>
<dbReference type="NCBIfam" id="TIGR00317">
    <property type="entry name" value="cobS"/>
    <property type="match status" value="1"/>
</dbReference>
<dbReference type="STRING" id="870908.SAMN04488044_3056"/>
<keyword evidence="12 19" id="KW-1133">Transmembrane helix</keyword>
<dbReference type="GO" id="GO:0009236">
    <property type="term" value="P:cobalamin biosynthetic process"/>
    <property type="evidence" value="ECO:0007669"/>
    <property type="project" value="UniProtKB-UniRule"/>
</dbReference>
<comment type="cofactor">
    <cofactor evidence="1 19">
        <name>Mg(2+)</name>
        <dbReference type="ChEBI" id="CHEBI:18420"/>
    </cofactor>
</comment>
<dbReference type="GO" id="GO:0005886">
    <property type="term" value="C:plasma membrane"/>
    <property type="evidence" value="ECO:0007669"/>
    <property type="project" value="UniProtKB-SubCell"/>
</dbReference>
<evidence type="ECO:0000256" key="15">
    <source>
        <dbReference type="ARBA" id="ARBA00032605"/>
    </source>
</evidence>
<dbReference type="PANTHER" id="PTHR34148">
    <property type="entry name" value="ADENOSYLCOBINAMIDE-GDP RIBAZOLETRANSFERASE"/>
    <property type="match status" value="1"/>
</dbReference>
<evidence type="ECO:0000256" key="3">
    <source>
        <dbReference type="ARBA" id="ARBA00004663"/>
    </source>
</evidence>
<dbReference type="AlphaFoldDB" id="A0A1M5V2M4"/>
<proteinExistence type="inferred from homology"/>
<dbReference type="GO" id="GO:0008818">
    <property type="term" value="F:cobalamin 5'-phosphate synthase activity"/>
    <property type="evidence" value="ECO:0007669"/>
    <property type="project" value="UniProtKB-UniRule"/>
</dbReference>
<name>A0A1M5V2M4_9RHOB</name>
<comment type="subcellular location">
    <subcellularLocation>
        <location evidence="2 19">Cell membrane</location>
        <topology evidence="2 19">Multi-pass membrane protein</topology>
    </subcellularLocation>
</comment>
<dbReference type="Proteomes" id="UP000184211">
    <property type="component" value="Unassembled WGS sequence"/>
</dbReference>
<keyword evidence="10 19" id="KW-0812">Transmembrane</keyword>
<dbReference type="HAMAP" id="MF_00719">
    <property type="entry name" value="CobS"/>
    <property type="match status" value="1"/>
</dbReference>
<evidence type="ECO:0000256" key="17">
    <source>
        <dbReference type="ARBA" id="ARBA00048623"/>
    </source>
</evidence>
<evidence type="ECO:0000256" key="4">
    <source>
        <dbReference type="ARBA" id="ARBA00010561"/>
    </source>
</evidence>
<dbReference type="Pfam" id="PF02654">
    <property type="entry name" value="CobS"/>
    <property type="match status" value="1"/>
</dbReference>
<evidence type="ECO:0000256" key="13">
    <source>
        <dbReference type="ARBA" id="ARBA00023136"/>
    </source>
</evidence>
<keyword evidence="9 19" id="KW-0808">Transferase</keyword>
<feature type="transmembrane region" description="Helical" evidence="19">
    <location>
        <begin position="38"/>
        <end position="63"/>
    </location>
</feature>
<reference evidence="21" key="1">
    <citation type="submission" date="2016-11" db="EMBL/GenBank/DDBJ databases">
        <authorList>
            <person name="Varghese N."/>
            <person name="Submissions S."/>
        </authorList>
    </citation>
    <scope>NUCLEOTIDE SEQUENCE [LARGE SCALE GENOMIC DNA]</scope>
    <source>
        <strain evidence="21">DSM 28223</strain>
    </source>
</reference>
<evidence type="ECO:0000256" key="12">
    <source>
        <dbReference type="ARBA" id="ARBA00022989"/>
    </source>
</evidence>
<organism evidence="20 21">
    <name type="scientific">Cognatishimia maritima</name>
    <dbReference type="NCBI Taxonomy" id="870908"/>
    <lineage>
        <taxon>Bacteria</taxon>
        <taxon>Pseudomonadati</taxon>
        <taxon>Pseudomonadota</taxon>
        <taxon>Alphaproteobacteria</taxon>
        <taxon>Rhodobacterales</taxon>
        <taxon>Paracoccaceae</taxon>
        <taxon>Cognatishimia</taxon>
    </lineage>
</organism>
<dbReference type="GO" id="GO:0051073">
    <property type="term" value="F:adenosylcobinamide-GDP ribazoletransferase activity"/>
    <property type="evidence" value="ECO:0007669"/>
    <property type="project" value="UniProtKB-UniRule"/>
</dbReference>
<keyword evidence="13 19" id="KW-0472">Membrane</keyword>
<gene>
    <name evidence="19" type="primary">cobS</name>
    <name evidence="20" type="ORF">SAMN04488044_3056</name>
</gene>
<evidence type="ECO:0000256" key="1">
    <source>
        <dbReference type="ARBA" id="ARBA00001946"/>
    </source>
</evidence>